<evidence type="ECO:0000256" key="2">
    <source>
        <dbReference type="ARBA" id="ARBA00022679"/>
    </source>
</evidence>
<evidence type="ECO:0000256" key="3">
    <source>
        <dbReference type="ARBA" id="ARBA00022723"/>
    </source>
</evidence>
<evidence type="ECO:0000313" key="7">
    <source>
        <dbReference type="Proteomes" id="UP001069145"/>
    </source>
</evidence>
<dbReference type="RefSeq" id="WP_060778588.1">
    <property type="nucleotide sequence ID" value="NZ_CAJHLF010000007.1"/>
</dbReference>
<dbReference type="GeneID" id="35767978"/>
<dbReference type="EMBL" id="JAOTML010000009">
    <property type="protein sequence ID" value="MCY3053872.1"/>
    <property type="molecule type" value="Genomic_DNA"/>
</dbReference>
<accession>A0A0X8FF34</accession>
<dbReference type="InterPro" id="IPR029044">
    <property type="entry name" value="Nucleotide-diphossugar_trans"/>
</dbReference>
<evidence type="ECO:0000256" key="1">
    <source>
        <dbReference type="ARBA" id="ARBA00022676"/>
    </source>
</evidence>
<dbReference type="InterPro" id="IPR050748">
    <property type="entry name" value="Glycosyltrans_8_dom-fam"/>
</dbReference>
<dbReference type="Proteomes" id="UP001069145">
    <property type="component" value="Unassembled WGS sequence"/>
</dbReference>
<gene>
    <name evidence="5" type="ORF">I6G68_03695</name>
    <name evidence="4" type="ORF">ODY43_07705</name>
</gene>
<keyword evidence="7" id="KW-1185">Reference proteome</keyword>
<dbReference type="GO" id="GO:0016757">
    <property type="term" value="F:glycosyltransferase activity"/>
    <property type="evidence" value="ECO:0007669"/>
    <property type="project" value="UniProtKB-KW"/>
</dbReference>
<dbReference type="KEGG" id="aun:AWM73_06340"/>
<dbReference type="Gene3D" id="3.90.550.10">
    <property type="entry name" value="Spore Coat Polysaccharide Biosynthesis Protein SpsA, Chain A"/>
    <property type="match status" value="1"/>
</dbReference>
<dbReference type="GO" id="GO:0046872">
    <property type="term" value="F:metal ion binding"/>
    <property type="evidence" value="ECO:0007669"/>
    <property type="project" value="UniProtKB-KW"/>
</dbReference>
<dbReference type="OrthoDB" id="5672604at2"/>
<name>A0A0X8FF34_9LACT</name>
<dbReference type="Proteomes" id="UP000594771">
    <property type="component" value="Chromosome"/>
</dbReference>
<keyword evidence="3" id="KW-0479">Metal-binding</keyword>
<dbReference type="EMBL" id="CP065662">
    <property type="protein sequence ID" value="QPS02171.1"/>
    <property type="molecule type" value="Genomic_DNA"/>
</dbReference>
<evidence type="ECO:0000313" key="5">
    <source>
        <dbReference type="EMBL" id="QPS02171.1"/>
    </source>
</evidence>
<dbReference type="InterPro" id="IPR002495">
    <property type="entry name" value="Glyco_trans_8"/>
</dbReference>
<evidence type="ECO:0000313" key="4">
    <source>
        <dbReference type="EMBL" id="MCY3053872.1"/>
    </source>
</evidence>
<dbReference type="SUPFAM" id="SSF53448">
    <property type="entry name" value="Nucleotide-diphospho-sugar transferases"/>
    <property type="match status" value="1"/>
</dbReference>
<proteinExistence type="predicted"/>
<reference evidence="5 6" key="1">
    <citation type="submission" date="2020-12" db="EMBL/GenBank/DDBJ databases">
        <title>FDA dAtabase for Regulatory Grade micrObial Sequences (FDA-ARGOS): Supporting development and validation of Infectious Disease Dx tests.</title>
        <authorList>
            <person name="Sproer C."/>
            <person name="Gronow S."/>
            <person name="Severitt S."/>
            <person name="Schroder I."/>
            <person name="Tallon L."/>
            <person name="Sadzewicz L."/>
            <person name="Zhao X."/>
            <person name="Boylan J."/>
            <person name="Ott S."/>
            <person name="Bowen H."/>
            <person name="Vavikolanu K."/>
            <person name="Mehta A."/>
            <person name="Aluvathingal J."/>
            <person name="Nadendla S."/>
            <person name="Lowell S."/>
            <person name="Myers T."/>
            <person name="Yan Y."/>
            <person name="Sichtig H."/>
        </authorList>
    </citation>
    <scope>NUCLEOTIDE SEQUENCE [LARGE SCALE GENOMIC DNA]</scope>
    <source>
        <strain evidence="5 6">FDAARGOS_911</strain>
    </source>
</reference>
<dbReference type="PANTHER" id="PTHR13778:SF47">
    <property type="entry name" value="LIPOPOLYSACCHARIDE 1,3-GALACTOSYLTRANSFERASE"/>
    <property type="match status" value="1"/>
</dbReference>
<dbReference type="CDD" id="cd04194">
    <property type="entry name" value="GT8_A4GalT_like"/>
    <property type="match status" value="1"/>
</dbReference>
<evidence type="ECO:0000313" key="6">
    <source>
        <dbReference type="Proteomes" id="UP000594771"/>
    </source>
</evidence>
<organism evidence="5 6">
    <name type="scientific">Aerococcus urinae</name>
    <dbReference type="NCBI Taxonomy" id="1376"/>
    <lineage>
        <taxon>Bacteria</taxon>
        <taxon>Bacillati</taxon>
        <taxon>Bacillota</taxon>
        <taxon>Bacilli</taxon>
        <taxon>Lactobacillales</taxon>
        <taxon>Aerococcaceae</taxon>
        <taxon>Aerococcus</taxon>
    </lineage>
</organism>
<dbReference type="AlphaFoldDB" id="A0A0X8FF34"/>
<keyword evidence="2 5" id="KW-0808">Transferase</keyword>
<keyword evidence="1" id="KW-0328">Glycosyltransferase</keyword>
<sequence>MNLLFAVDDHYVEPMLTTLYSIYKNTAKHDYQVYILQKQPLAAHDKIDRFLQAMGMTYHPVLIDPDIFQDAPVSKRYPETIYYRLLAHYFLPDQLEKILYLDADILCINDLVPLYETDLGDHLYGAASHAKLTKITDQINKLRLGNSQADHYYNSGVLLMNLKVIRQKVKAEDIFEFIKENRYQLILPDQDVLNALYSQYIFDLPDHFYNYDVRYSKLYELISEGEWPPDWVVNHSVLLHFCGKKKPWQSRHLDNFGLLYAHYDHKRKLFTHSK</sequence>
<dbReference type="Pfam" id="PF01501">
    <property type="entry name" value="Glyco_transf_8"/>
    <property type="match status" value="1"/>
</dbReference>
<reference evidence="4" key="2">
    <citation type="submission" date="2022-09" db="EMBL/GenBank/DDBJ databases">
        <title>Aerococcus urinae taxonomy study.</title>
        <authorList>
            <person name="Christensen J."/>
            <person name="Senneby E."/>
        </authorList>
    </citation>
    <scope>NUCLEOTIDE SEQUENCE</scope>
    <source>
        <strain evidence="4">NLD-066-U95</strain>
    </source>
</reference>
<dbReference type="PANTHER" id="PTHR13778">
    <property type="entry name" value="GLYCOSYLTRANSFERASE 8 DOMAIN-CONTAINING PROTEIN"/>
    <property type="match status" value="1"/>
</dbReference>
<protein>
    <submittedName>
        <fullName evidence="5">Glycosyltransferase family 8 protein</fullName>
    </submittedName>
</protein>